<proteinExistence type="predicted"/>
<feature type="region of interest" description="Disordered" evidence="1">
    <location>
        <begin position="98"/>
        <end position="119"/>
    </location>
</feature>
<name>I2GDX2_9BACT</name>
<dbReference type="PROSITE" id="PS51257">
    <property type="entry name" value="PROKAR_LIPOPROTEIN"/>
    <property type="match status" value="1"/>
</dbReference>
<gene>
    <name evidence="3" type="ORF">BN8_01070</name>
</gene>
<reference evidence="3 4" key="1">
    <citation type="journal article" date="2012" name="J. Bacteriol.">
        <title>Genome Sequence of the Filamentous Bacterium Fibrisoma limi BUZ 3T.</title>
        <authorList>
            <person name="Filippini M."/>
            <person name="Qi W."/>
            <person name="Jaenicke S."/>
            <person name="Goesmann A."/>
            <person name="Smits T.H."/>
            <person name="Bagheri H.C."/>
        </authorList>
    </citation>
    <scope>NUCLEOTIDE SEQUENCE [LARGE SCALE GENOMIC DNA]</scope>
    <source>
        <strain evidence="4">BUZ 3T</strain>
    </source>
</reference>
<comment type="caution">
    <text evidence="3">The sequence shown here is derived from an EMBL/GenBank/DDBJ whole genome shotgun (WGS) entry which is preliminary data.</text>
</comment>
<evidence type="ECO:0000256" key="1">
    <source>
        <dbReference type="SAM" id="MobiDB-lite"/>
    </source>
</evidence>
<evidence type="ECO:0008006" key="5">
    <source>
        <dbReference type="Google" id="ProtNLM"/>
    </source>
</evidence>
<keyword evidence="4" id="KW-1185">Reference proteome</keyword>
<evidence type="ECO:0000313" key="3">
    <source>
        <dbReference type="EMBL" id="CCH52097.1"/>
    </source>
</evidence>
<dbReference type="STRING" id="1185876.BN8_01070"/>
<dbReference type="eggNOG" id="ENOG5032W4H">
    <property type="taxonomic scope" value="Bacteria"/>
</dbReference>
<organism evidence="3 4">
    <name type="scientific">Fibrisoma limi BUZ 3</name>
    <dbReference type="NCBI Taxonomy" id="1185876"/>
    <lineage>
        <taxon>Bacteria</taxon>
        <taxon>Pseudomonadati</taxon>
        <taxon>Bacteroidota</taxon>
        <taxon>Cytophagia</taxon>
        <taxon>Cytophagales</taxon>
        <taxon>Spirosomataceae</taxon>
        <taxon>Fibrisoma</taxon>
    </lineage>
</organism>
<dbReference type="AlphaFoldDB" id="I2GDX2"/>
<keyword evidence="2" id="KW-0732">Signal</keyword>
<accession>I2GDX2</accession>
<protein>
    <recommendedName>
        <fullName evidence="5">Lipocalin-like domain-containing protein</fullName>
    </recommendedName>
</protein>
<dbReference type="OrthoDB" id="952184at2"/>
<evidence type="ECO:0000313" key="4">
    <source>
        <dbReference type="Proteomes" id="UP000009309"/>
    </source>
</evidence>
<feature type="chain" id="PRO_5003658805" description="Lipocalin-like domain-containing protein" evidence="2">
    <location>
        <begin position="25"/>
        <end position="173"/>
    </location>
</feature>
<dbReference type="RefSeq" id="WP_009280681.1">
    <property type="nucleotide sequence ID" value="NZ_CAIT01000005.1"/>
</dbReference>
<feature type="signal peptide" evidence="2">
    <location>
        <begin position="1"/>
        <end position="24"/>
    </location>
</feature>
<evidence type="ECO:0000256" key="2">
    <source>
        <dbReference type="SAM" id="SignalP"/>
    </source>
</evidence>
<sequence length="173" mass="18929">MNRTSTLTLWSILLGLLLFTAACDKTKDGVEPQPGQPGNGTSAPNFVGKKWQMTAFTLDPAIDLDGDGKLDSDLTRFLRPCDLDNTVTFERGGKMTGDAGRLRCDDDSDPNPVKPSTWSYDDQSKKLRIIDGENPTDVSEWTVVESSSSTLKVKVSITEDGQAYAAFMTWKSV</sequence>
<dbReference type="Proteomes" id="UP000009309">
    <property type="component" value="Unassembled WGS sequence"/>
</dbReference>
<dbReference type="EMBL" id="CAIT01000005">
    <property type="protein sequence ID" value="CCH52097.1"/>
    <property type="molecule type" value="Genomic_DNA"/>
</dbReference>